<organism evidence="1 2">
    <name type="scientific">Obba rivulosa</name>
    <dbReference type="NCBI Taxonomy" id="1052685"/>
    <lineage>
        <taxon>Eukaryota</taxon>
        <taxon>Fungi</taxon>
        <taxon>Dikarya</taxon>
        <taxon>Basidiomycota</taxon>
        <taxon>Agaricomycotina</taxon>
        <taxon>Agaricomycetes</taxon>
        <taxon>Polyporales</taxon>
        <taxon>Gelatoporiaceae</taxon>
        <taxon>Obba</taxon>
    </lineage>
</organism>
<dbReference type="AlphaFoldDB" id="A0A8E2AL96"/>
<reference evidence="1 2" key="1">
    <citation type="submission" date="2016-07" db="EMBL/GenBank/DDBJ databases">
        <title>Draft genome of the white-rot fungus Obba rivulosa 3A-2.</title>
        <authorList>
            <consortium name="DOE Joint Genome Institute"/>
            <person name="Miettinen O."/>
            <person name="Riley R."/>
            <person name="Acob R."/>
            <person name="Barry K."/>
            <person name="Cullen D."/>
            <person name="De Vries R."/>
            <person name="Hainaut M."/>
            <person name="Hatakka A."/>
            <person name="Henrissat B."/>
            <person name="Hilden K."/>
            <person name="Kuo R."/>
            <person name="Labutti K."/>
            <person name="Lipzen A."/>
            <person name="Makela M.R."/>
            <person name="Sandor L."/>
            <person name="Spatafora J.W."/>
            <person name="Grigoriev I.V."/>
            <person name="Hibbett D.S."/>
        </authorList>
    </citation>
    <scope>NUCLEOTIDE SEQUENCE [LARGE SCALE GENOMIC DNA]</scope>
    <source>
        <strain evidence="1 2">3A-2</strain>
    </source>
</reference>
<proteinExistence type="predicted"/>
<dbReference type="Proteomes" id="UP000250043">
    <property type="component" value="Unassembled WGS sequence"/>
</dbReference>
<protein>
    <submittedName>
        <fullName evidence="1">Uncharacterized protein</fullName>
    </submittedName>
</protein>
<dbReference type="EMBL" id="KV722516">
    <property type="protein sequence ID" value="OCH86686.1"/>
    <property type="molecule type" value="Genomic_DNA"/>
</dbReference>
<dbReference type="OrthoDB" id="3245657at2759"/>
<feature type="non-terminal residue" evidence="1">
    <location>
        <position position="1"/>
    </location>
</feature>
<evidence type="ECO:0000313" key="2">
    <source>
        <dbReference type="Proteomes" id="UP000250043"/>
    </source>
</evidence>
<gene>
    <name evidence="1" type="ORF">OBBRIDRAFT_714035</name>
</gene>
<accession>A0A8E2AL96</accession>
<dbReference type="Gene3D" id="2.60.120.260">
    <property type="entry name" value="Galactose-binding domain-like"/>
    <property type="match status" value="1"/>
</dbReference>
<keyword evidence="2" id="KW-1185">Reference proteome</keyword>
<evidence type="ECO:0000313" key="1">
    <source>
        <dbReference type="EMBL" id="OCH86686.1"/>
    </source>
</evidence>
<sequence length="174" mass="18938">LLFQCISSASGALINVTIDDTFGDMLTGQQFVYSPGNLWNAGQNCSVCLAKLDTSRLQNGTWHDSTFFPQAEDAPDPNVPTNASVNFFGTALYVYCVLAHTSSPLDGNTDMTFSIDGRVVRTFAEQPNGDLNFDYNDPVFSADNLPLGSHEFTLTNGHVNGNTSLVLFDYVVYT</sequence>
<name>A0A8E2AL96_9APHY</name>
<feature type="non-terminal residue" evidence="1">
    <location>
        <position position="174"/>
    </location>
</feature>